<proteinExistence type="inferred from homology"/>
<comment type="caution">
    <text evidence="3">The sequence shown here is derived from an EMBL/GenBank/DDBJ whole genome shotgun (WGS) entry which is preliminary data.</text>
</comment>
<dbReference type="GO" id="GO:0016491">
    <property type="term" value="F:oxidoreductase activity"/>
    <property type="evidence" value="ECO:0007669"/>
    <property type="project" value="InterPro"/>
</dbReference>
<sequence length="146" mass="16256">MPVTGEYEPLKDPHAAGQVAEYEASGGTRSTTMRGRPVVIVTMRGATSGKVRKVPLMRVEHDGTYAIVASKGGAPQHPVWYRNLAADPHVEVQDGPDKHDYVAREVHDDERDLWWERAVAAWPDYAQYAERTDRLIPVVVLEPVEG</sequence>
<dbReference type="PANTHER" id="PTHR39428:SF3">
    <property type="entry name" value="DEAZAFLAVIN-DEPENDENT NITROREDUCTASE"/>
    <property type="match status" value="1"/>
</dbReference>
<dbReference type="GO" id="GO:0070967">
    <property type="term" value="F:coenzyme F420 binding"/>
    <property type="evidence" value="ECO:0007669"/>
    <property type="project" value="TreeGrafter"/>
</dbReference>
<dbReference type="InterPro" id="IPR012349">
    <property type="entry name" value="Split_barrel_FMN-bd"/>
</dbReference>
<dbReference type="InterPro" id="IPR004378">
    <property type="entry name" value="F420H2_quin_Rdtase"/>
</dbReference>
<dbReference type="RefSeq" id="WP_100423234.1">
    <property type="nucleotide sequence ID" value="NZ_BOOX01000001.1"/>
</dbReference>
<evidence type="ECO:0000313" key="3">
    <source>
        <dbReference type="EMBL" id="PJJ70224.1"/>
    </source>
</evidence>
<name>A0A2M9CE73_9CELL</name>
<dbReference type="GO" id="GO:0005886">
    <property type="term" value="C:plasma membrane"/>
    <property type="evidence" value="ECO:0007669"/>
    <property type="project" value="TreeGrafter"/>
</dbReference>
<dbReference type="OrthoDB" id="8225825at2"/>
<dbReference type="Pfam" id="PF04075">
    <property type="entry name" value="F420H2_quin_red"/>
    <property type="match status" value="1"/>
</dbReference>
<gene>
    <name evidence="3" type="ORF">CLV28_2055</name>
</gene>
<dbReference type="Proteomes" id="UP000231693">
    <property type="component" value="Unassembled WGS sequence"/>
</dbReference>
<reference evidence="3 4" key="1">
    <citation type="submission" date="2017-11" db="EMBL/GenBank/DDBJ databases">
        <title>Genomic Encyclopedia of Archaeal and Bacterial Type Strains, Phase II (KMG-II): From Individual Species to Whole Genera.</title>
        <authorList>
            <person name="Goeker M."/>
        </authorList>
    </citation>
    <scope>NUCLEOTIDE SEQUENCE [LARGE SCALE GENOMIC DNA]</scope>
    <source>
        <strain evidence="3 4">DSM 25478</strain>
    </source>
</reference>
<dbReference type="SUPFAM" id="SSF50475">
    <property type="entry name" value="FMN-binding split barrel"/>
    <property type="match status" value="1"/>
</dbReference>
<evidence type="ECO:0000256" key="1">
    <source>
        <dbReference type="ARBA" id="ARBA00008710"/>
    </source>
</evidence>
<dbReference type="EMBL" id="PGFE01000003">
    <property type="protein sequence ID" value="PJJ70224.1"/>
    <property type="molecule type" value="Genomic_DNA"/>
</dbReference>
<keyword evidence="4" id="KW-1185">Reference proteome</keyword>
<organism evidence="3 4">
    <name type="scientific">Sediminihabitans luteus</name>
    <dbReference type="NCBI Taxonomy" id="1138585"/>
    <lineage>
        <taxon>Bacteria</taxon>
        <taxon>Bacillati</taxon>
        <taxon>Actinomycetota</taxon>
        <taxon>Actinomycetes</taxon>
        <taxon>Micrococcales</taxon>
        <taxon>Cellulomonadaceae</taxon>
        <taxon>Sediminihabitans</taxon>
    </lineage>
</organism>
<dbReference type="PANTHER" id="PTHR39428">
    <property type="entry name" value="F420H(2)-DEPENDENT QUINONE REDUCTASE RV1261C"/>
    <property type="match status" value="1"/>
</dbReference>
<comment type="similarity">
    <text evidence="1">Belongs to the F420H(2)-dependent quinone reductase family.</text>
</comment>
<dbReference type="AlphaFoldDB" id="A0A2M9CE73"/>
<evidence type="ECO:0000313" key="4">
    <source>
        <dbReference type="Proteomes" id="UP000231693"/>
    </source>
</evidence>
<accession>A0A2M9CE73</accession>
<protein>
    <submittedName>
        <fullName evidence="3">Deazaflavin-dependent oxidoreductase (Nitroreductase family)</fullName>
    </submittedName>
</protein>
<evidence type="ECO:0000256" key="2">
    <source>
        <dbReference type="ARBA" id="ARBA00049106"/>
    </source>
</evidence>
<dbReference type="Gene3D" id="2.30.110.10">
    <property type="entry name" value="Electron Transport, Fmn-binding Protein, Chain A"/>
    <property type="match status" value="1"/>
</dbReference>
<dbReference type="NCBIfam" id="TIGR00026">
    <property type="entry name" value="hi_GC_TIGR00026"/>
    <property type="match status" value="1"/>
</dbReference>
<comment type="catalytic activity">
    <reaction evidence="2">
        <text>oxidized coenzyme F420-(gamma-L-Glu)(n) + a quinol + H(+) = reduced coenzyme F420-(gamma-L-Glu)(n) + a quinone</text>
        <dbReference type="Rhea" id="RHEA:39663"/>
        <dbReference type="Rhea" id="RHEA-COMP:12939"/>
        <dbReference type="Rhea" id="RHEA-COMP:14378"/>
        <dbReference type="ChEBI" id="CHEBI:15378"/>
        <dbReference type="ChEBI" id="CHEBI:24646"/>
        <dbReference type="ChEBI" id="CHEBI:132124"/>
        <dbReference type="ChEBI" id="CHEBI:133980"/>
        <dbReference type="ChEBI" id="CHEBI:139511"/>
    </reaction>
</comment>